<evidence type="ECO:0000256" key="1">
    <source>
        <dbReference type="SAM" id="MobiDB-lite"/>
    </source>
</evidence>
<reference evidence="3 4" key="1">
    <citation type="submission" date="2019-06" db="EMBL/GenBank/DDBJ databases">
        <title>Sequencing the genomes of 1000 actinobacteria strains.</title>
        <authorList>
            <person name="Klenk H.-P."/>
        </authorList>
    </citation>
    <scope>NUCLEOTIDE SEQUENCE [LARGE SCALE GENOMIC DNA]</scope>
    <source>
        <strain evidence="3 4">DSM 8251</strain>
    </source>
</reference>
<feature type="transmembrane region" description="Helical" evidence="2">
    <location>
        <begin position="419"/>
        <end position="446"/>
    </location>
</feature>
<evidence type="ECO:0000313" key="3">
    <source>
        <dbReference type="EMBL" id="TQL62981.1"/>
    </source>
</evidence>
<keyword evidence="2" id="KW-1133">Transmembrane helix</keyword>
<dbReference type="AlphaFoldDB" id="A0A542ZRL6"/>
<organism evidence="3 4">
    <name type="scientific">Propioniferax innocua</name>
    <dbReference type="NCBI Taxonomy" id="1753"/>
    <lineage>
        <taxon>Bacteria</taxon>
        <taxon>Bacillati</taxon>
        <taxon>Actinomycetota</taxon>
        <taxon>Actinomycetes</taxon>
        <taxon>Propionibacteriales</taxon>
        <taxon>Propionibacteriaceae</taxon>
        <taxon>Propioniferax</taxon>
    </lineage>
</organism>
<feature type="transmembrane region" description="Helical" evidence="2">
    <location>
        <begin position="70"/>
        <end position="87"/>
    </location>
</feature>
<accession>A0A542ZRL6</accession>
<feature type="transmembrane region" description="Helical" evidence="2">
    <location>
        <begin position="362"/>
        <end position="380"/>
    </location>
</feature>
<keyword evidence="2" id="KW-0472">Membrane</keyword>
<feature type="region of interest" description="Disordered" evidence="1">
    <location>
        <begin position="1"/>
        <end position="35"/>
    </location>
</feature>
<sequence>MIDDAPVADTPEGHATRAVAEPPLSGSAPSKPPVQHASTWRTKAAALGPGIMAASAAIGGSHLVSSTQAGAIYGWQLVGVIVLALVLKYPFFRFAPQYTAETGTTVVEGYARKGKAYLWIFFILCTVSSVISAAGVGLLCTVILGFLLPASLSGAGALLTGIVMVVVWLLLVAGRFHALDVVSKVIVASLAVTTVIAATLAAAKGPAMAADFVGPSPWNVASLAFIVALVGWMPAPIEIAAINSLWVTAKQRTTSSSTRDVIFDFNVGFITSGVLALVFVGLGFFVQFGTGVEVAQQGGKYIPQLMSMYGQAIGQWAIPMMAFIAFATMFGTTISVVDGYARACAESIRLIRGQAQLSQRSVLWWITGITAVSLAIMLWMNAEMAAMLRFSMISAFVTAPVFAWLNYSLVRKNKSVTPMLHVLAILGIIFLTAFTLLFLASLMGLLG</sequence>
<dbReference type="EMBL" id="VFOR01000001">
    <property type="protein sequence ID" value="TQL62981.1"/>
    <property type="molecule type" value="Genomic_DNA"/>
</dbReference>
<dbReference type="RefSeq" id="WP_211345816.1">
    <property type="nucleotide sequence ID" value="NZ_BAAAMD010000001.1"/>
</dbReference>
<feature type="transmembrane region" description="Helical" evidence="2">
    <location>
        <begin position="386"/>
        <end position="407"/>
    </location>
</feature>
<gene>
    <name evidence="3" type="ORF">FB460_0775</name>
</gene>
<feature type="transmembrane region" description="Helical" evidence="2">
    <location>
        <begin position="117"/>
        <end position="148"/>
    </location>
</feature>
<feature type="transmembrane region" description="Helical" evidence="2">
    <location>
        <begin position="154"/>
        <end position="173"/>
    </location>
</feature>
<feature type="transmembrane region" description="Helical" evidence="2">
    <location>
        <begin position="223"/>
        <end position="249"/>
    </location>
</feature>
<evidence type="ECO:0000313" key="4">
    <source>
        <dbReference type="Proteomes" id="UP000316196"/>
    </source>
</evidence>
<feature type="transmembrane region" description="Helical" evidence="2">
    <location>
        <begin position="185"/>
        <end position="203"/>
    </location>
</feature>
<keyword evidence="2" id="KW-0812">Transmembrane</keyword>
<protein>
    <submittedName>
        <fullName evidence="3">Mn2+/Fe2+ NRAMP family transporter</fullName>
    </submittedName>
</protein>
<feature type="transmembrane region" description="Helical" evidence="2">
    <location>
        <begin position="44"/>
        <end position="64"/>
    </location>
</feature>
<name>A0A542ZRL6_9ACTN</name>
<feature type="transmembrane region" description="Helical" evidence="2">
    <location>
        <begin position="261"/>
        <end position="286"/>
    </location>
</feature>
<keyword evidence="4" id="KW-1185">Reference proteome</keyword>
<evidence type="ECO:0000256" key="2">
    <source>
        <dbReference type="SAM" id="Phobius"/>
    </source>
</evidence>
<feature type="transmembrane region" description="Helical" evidence="2">
    <location>
        <begin position="316"/>
        <end position="341"/>
    </location>
</feature>
<comment type="caution">
    <text evidence="3">The sequence shown here is derived from an EMBL/GenBank/DDBJ whole genome shotgun (WGS) entry which is preliminary data.</text>
</comment>
<dbReference type="Proteomes" id="UP000316196">
    <property type="component" value="Unassembled WGS sequence"/>
</dbReference>
<proteinExistence type="predicted"/>